<proteinExistence type="predicted"/>
<dbReference type="Proteomes" id="UP000020681">
    <property type="component" value="Unassembled WGS sequence"/>
</dbReference>
<comment type="caution">
    <text evidence="1">The sequence shown here is derived from an EMBL/GenBank/DDBJ whole genome shotgun (WGS) entry which is preliminary data.</text>
</comment>
<name>A0ABP3AMM7_MYCUL</name>
<evidence type="ECO:0000313" key="2">
    <source>
        <dbReference type="Proteomes" id="UP000020681"/>
    </source>
</evidence>
<protein>
    <submittedName>
        <fullName evidence="1">Transcriptional regulatory protein</fullName>
    </submittedName>
</protein>
<accession>A0ABP3AMM7</accession>
<reference evidence="1 2" key="1">
    <citation type="submission" date="2014-01" db="EMBL/GenBank/DDBJ databases">
        <authorList>
            <person name="Dobos K."/>
            <person name="Lenaerts A."/>
            <person name="Ordway D."/>
            <person name="DeGroote M.A."/>
            <person name="Parker T."/>
            <person name="Sizemore C."/>
            <person name="Tallon L.J."/>
            <person name="Sadzewicz L.K."/>
            <person name="Sengamalay N."/>
            <person name="Fraser C.M."/>
            <person name="Hine E."/>
            <person name="Shefchek K.A."/>
            <person name="Das S.P."/>
            <person name="Tettelin H."/>
        </authorList>
    </citation>
    <scope>NUCLEOTIDE SEQUENCE [LARGE SCALE GENOMIC DNA]</scope>
    <source>
        <strain evidence="1 2">Harvey</strain>
    </source>
</reference>
<keyword evidence="2" id="KW-1185">Reference proteome</keyword>
<dbReference type="EMBL" id="JAOL01000083">
    <property type="protein sequence ID" value="EUA91926.1"/>
    <property type="molecule type" value="Genomic_DNA"/>
</dbReference>
<gene>
    <name evidence="1" type="ORF">I551_1533</name>
</gene>
<sequence length="114" mass="11446">MVSPLNGFLAGILLGFDPARAPGWLRPTVPRSTGAVSSSRWSAVASGPPAGPTVTISVAALDLVTARLGADEATRKAALGRIDFDGDPGAIDALCTAFSLSGNSPRARGADGRS</sequence>
<organism evidence="1 2">
    <name type="scientific">Mycobacterium ulcerans str. Harvey</name>
    <dbReference type="NCBI Taxonomy" id="1299332"/>
    <lineage>
        <taxon>Bacteria</taxon>
        <taxon>Bacillati</taxon>
        <taxon>Actinomycetota</taxon>
        <taxon>Actinomycetes</taxon>
        <taxon>Mycobacteriales</taxon>
        <taxon>Mycobacteriaceae</taxon>
        <taxon>Mycobacterium</taxon>
        <taxon>Mycobacterium ulcerans group</taxon>
    </lineage>
</organism>
<evidence type="ECO:0000313" key="1">
    <source>
        <dbReference type="EMBL" id="EUA91926.1"/>
    </source>
</evidence>